<evidence type="ECO:0000313" key="1">
    <source>
        <dbReference type="EMBL" id="GFY44066.1"/>
    </source>
</evidence>
<gene>
    <name evidence="1" type="primary">AVEN_24741_1</name>
    <name evidence="1" type="ORF">TNIN_135411</name>
</gene>
<dbReference type="InterPro" id="IPR008042">
    <property type="entry name" value="Retrotrans_Pao"/>
</dbReference>
<name>A0A8X6X246_9ARAC</name>
<accession>A0A8X6X246</accession>
<dbReference type="PANTHER" id="PTHR47331">
    <property type="entry name" value="PHD-TYPE DOMAIN-CONTAINING PROTEIN"/>
    <property type="match status" value="1"/>
</dbReference>
<dbReference type="Pfam" id="PF05380">
    <property type="entry name" value="Peptidase_A17"/>
    <property type="match status" value="2"/>
</dbReference>
<evidence type="ECO:0000313" key="2">
    <source>
        <dbReference type="Proteomes" id="UP000886998"/>
    </source>
</evidence>
<organism evidence="1 2">
    <name type="scientific">Trichonephila inaurata madagascariensis</name>
    <dbReference type="NCBI Taxonomy" id="2747483"/>
    <lineage>
        <taxon>Eukaryota</taxon>
        <taxon>Metazoa</taxon>
        <taxon>Ecdysozoa</taxon>
        <taxon>Arthropoda</taxon>
        <taxon>Chelicerata</taxon>
        <taxon>Arachnida</taxon>
        <taxon>Araneae</taxon>
        <taxon>Araneomorphae</taxon>
        <taxon>Entelegynae</taxon>
        <taxon>Araneoidea</taxon>
        <taxon>Nephilidae</taxon>
        <taxon>Trichonephila</taxon>
        <taxon>Trichonephila inaurata</taxon>
    </lineage>
</organism>
<protein>
    <submittedName>
        <fullName evidence="1">Uncharacterized protein</fullName>
    </submittedName>
</protein>
<keyword evidence="2" id="KW-1185">Reference proteome</keyword>
<sequence>MYVDNCVASVDSSEELESFQRDSTELLALGKFDLRGWRHSDIESNFDFQNNQQKYDPQEILVLGLMWNVKEDTFSISYRETESKEEVTKRRILSLAHRIFDPIGFTCPITLIPKLLIQEWIQDLKVPRRLSNLDLKDTNLSLKVFCDASKLSYATCVFLRAEREGEVTCQLIQARSKVAPLKGTSIPRLELLACTIGARIADSVKKDLHMENVDVTYWSDSMDALHWIKRDGPWATFVANRVEEIRRLSSKENWRYVPGMQNPADLPSRGCSVKTLKKVFWWEGPSWLKNSTEDRPKSEFFPDMEVINSEKKKTIITVAATQREEKYYLRFSSYDKRENNNLDKKVFNKHEKDKRPKNNRVFTV</sequence>
<dbReference type="AlphaFoldDB" id="A0A8X6X246"/>
<proteinExistence type="predicted"/>
<comment type="caution">
    <text evidence="1">The sequence shown here is derived from an EMBL/GenBank/DDBJ whole genome shotgun (WGS) entry which is preliminary data.</text>
</comment>
<dbReference type="OrthoDB" id="6777813at2759"/>
<dbReference type="EMBL" id="BMAV01004033">
    <property type="protein sequence ID" value="GFY44066.1"/>
    <property type="molecule type" value="Genomic_DNA"/>
</dbReference>
<dbReference type="Proteomes" id="UP000886998">
    <property type="component" value="Unassembled WGS sequence"/>
</dbReference>
<reference evidence="1" key="1">
    <citation type="submission" date="2020-08" db="EMBL/GenBank/DDBJ databases">
        <title>Multicomponent nature underlies the extraordinary mechanical properties of spider dragline silk.</title>
        <authorList>
            <person name="Kono N."/>
            <person name="Nakamura H."/>
            <person name="Mori M."/>
            <person name="Yoshida Y."/>
            <person name="Ohtoshi R."/>
            <person name="Malay A.D."/>
            <person name="Moran D.A.P."/>
            <person name="Tomita M."/>
            <person name="Numata K."/>
            <person name="Arakawa K."/>
        </authorList>
    </citation>
    <scope>NUCLEOTIDE SEQUENCE</scope>
</reference>